<dbReference type="EMBL" id="JAMYZR010000007">
    <property type="protein sequence ID" value="MCP1245732.1"/>
    <property type="molecule type" value="Genomic_DNA"/>
</dbReference>
<accession>A0ABT1EQT9</accession>
<keyword evidence="3" id="KW-1185">Reference proteome</keyword>
<keyword evidence="1" id="KW-0732">Signal</keyword>
<feature type="signal peptide" evidence="1">
    <location>
        <begin position="1"/>
        <end position="28"/>
    </location>
</feature>
<name>A0ABT1EQT9_9PROT</name>
<gene>
    <name evidence="2" type="ORF">NKW54_07230</name>
</gene>
<dbReference type="RefSeq" id="WP_253549976.1">
    <property type="nucleotide sequence ID" value="NZ_JAMYZR010000007.1"/>
</dbReference>
<dbReference type="Proteomes" id="UP001523543">
    <property type="component" value="Unassembled WGS sequence"/>
</dbReference>
<proteinExistence type="predicted"/>
<comment type="caution">
    <text evidence="2">The sequence shown here is derived from an EMBL/GenBank/DDBJ whole genome shotgun (WGS) entry which is preliminary data.</text>
</comment>
<organism evidence="2 3">
    <name type="scientific">Acetobacter cerevisiae</name>
    <dbReference type="NCBI Taxonomy" id="178900"/>
    <lineage>
        <taxon>Bacteria</taxon>
        <taxon>Pseudomonadati</taxon>
        <taxon>Pseudomonadota</taxon>
        <taxon>Alphaproteobacteria</taxon>
        <taxon>Acetobacterales</taxon>
        <taxon>Acetobacteraceae</taxon>
        <taxon>Acetobacter</taxon>
    </lineage>
</organism>
<evidence type="ECO:0000256" key="1">
    <source>
        <dbReference type="SAM" id="SignalP"/>
    </source>
</evidence>
<feature type="chain" id="PRO_5045169917" evidence="1">
    <location>
        <begin position="29"/>
        <end position="784"/>
    </location>
</feature>
<evidence type="ECO:0000313" key="2">
    <source>
        <dbReference type="EMBL" id="MCP1245732.1"/>
    </source>
</evidence>
<evidence type="ECO:0000313" key="3">
    <source>
        <dbReference type="Proteomes" id="UP001523543"/>
    </source>
</evidence>
<reference evidence="2 3" key="1">
    <citation type="submission" date="2022-06" db="EMBL/GenBank/DDBJ databases">
        <title>Acetobacer genomes from food samples.</title>
        <authorList>
            <person name="Sombolestani A."/>
        </authorList>
    </citation>
    <scope>NUCLEOTIDE SEQUENCE [LARGE SCALE GENOMIC DNA]</scope>
    <source>
        <strain evidence="2 3">R-83281</strain>
    </source>
</reference>
<sequence length="784" mass="81247">MRRIATCLVLTQALAPQVGLLAPRAVFAAPGGVDGLHAAPVQPVLHDGLTPQEGDASHASLFLPFDAQTGVAAFWSGPDFVVVADRPVPALAHASGGGGLFSSLDVTVLDTATLIRLHLPSHPQLSLSHQSDGWVLQGDTTSRSGSSSGMTSHVAQVLKPGAVLFPQKQPGRIIALPDPASGGRLLIATSRVGSGGIAQGRQGVGYGVRPSLAGVVIAADSRQITLRSTAEGAVLDAVALRPLPVGQAADSAQTDPHGQDWDWLGLSHAGNGRKPSTRLAAAQTAFAAGQPWQALKSLETVPSPDEAAADETTKTAQTFLQAAASLLAGRIWQAQTLNDAQFGDAPATRVWRGLYLMQTGQNSQNASVLLGAGFAQLQTYPPAVRALILPQVATYVVRFGDAATVDLLGTLPDDTAYDLARALLEARAGQTETARVALENLTASSSSQTTAYARAALVALMLDKDMIAPSMAAEAYGKLLENDGQPAALPTGPKATIRLGQAHALTLAGQPQAALAVLDSVQAGPDAPQDVLAAAYQVALKALIFPEAASKSLTAQAVNSTPLSASARFALVASHLRFVEDGAGKAKLLLGYGRLLLEASQPDTAATAFAQAAAMLADPVARAEAEDLLAQAGLQAHRPALAQRALERATAPAMPDDLATQRAYDAARLAAESGDIAKALTLLAQDETDAGLDLRGKLYESEKRWPEAVLVIGRLATRGLPEEGVLTEPQRALALRLATDAAAAGDSETLLRLKGWLAGRTLGRERDALLAMQIRSIKAHSPAY</sequence>
<protein>
    <submittedName>
        <fullName evidence="2">Uncharacterized protein</fullName>
    </submittedName>
</protein>